<dbReference type="InterPro" id="IPR051633">
    <property type="entry name" value="AceTr"/>
</dbReference>
<keyword evidence="4 6" id="KW-1133">Transmembrane helix</keyword>
<dbReference type="GO" id="GO:0005886">
    <property type="term" value="C:plasma membrane"/>
    <property type="evidence" value="ECO:0007669"/>
    <property type="project" value="TreeGrafter"/>
</dbReference>
<evidence type="ECO:0000313" key="8">
    <source>
        <dbReference type="Proteomes" id="UP000054549"/>
    </source>
</evidence>
<dbReference type="FunCoup" id="A0A0C2X272">
    <property type="interactions" value="45"/>
</dbReference>
<keyword evidence="5 6" id="KW-0472">Membrane</keyword>
<dbReference type="InterPro" id="IPR000791">
    <property type="entry name" value="Gpr1/Fun34/SatP-like"/>
</dbReference>
<dbReference type="InParanoid" id="A0A0C2X272"/>
<feature type="transmembrane region" description="Helical" evidence="6">
    <location>
        <begin position="138"/>
        <end position="159"/>
    </location>
</feature>
<feature type="transmembrane region" description="Helical" evidence="6">
    <location>
        <begin position="171"/>
        <end position="190"/>
    </location>
</feature>
<dbReference type="NCBIfam" id="NF038013">
    <property type="entry name" value="AceTr_1"/>
    <property type="match status" value="1"/>
</dbReference>
<dbReference type="PANTHER" id="PTHR31123">
    <property type="entry name" value="ACCUMULATION OF DYADS PROTEIN 2-RELATED"/>
    <property type="match status" value="1"/>
</dbReference>
<feature type="transmembrane region" description="Helical" evidence="6">
    <location>
        <begin position="87"/>
        <end position="104"/>
    </location>
</feature>
<evidence type="ECO:0000256" key="3">
    <source>
        <dbReference type="ARBA" id="ARBA00022692"/>
    </source>
</evidence>
<comment type="subcellular location">
    <subcellularLocation>
        <location evidence="1">Membrane</location>
        <topology evidence="1">Multi-pass membrane protein</topology>
    </subcellularLocation>
</comment>
<dbReference type="HOGENOM" id="CLU_051062_1_2_1"/>
<dbReference type="PANTHER" id="PTHR31123:SF1">
    <property type="entry name" value="ACCUMULATION OF DYADS PROTEIN 2-RELATED"/>
    <property type="match status" value="1"/>
</dbReference>
<evidence type="ECO:0000256" key="2">
    <source>
        <dbReference type="ARBA" id="ARBA00005587"/>
    </source>
</evidence>
<sequence>MADQEYEKPVTKSKYADAGPLGLFGFAATTLVLSLYNVQARGITHPNVVVGMAIAFGGLAQLLAGMWEFPRGNTFAATAFSSYGAFWISYAAILLPGTGIAASYDPTTNEFASAIGIYLLSWFIITFMFFIAALRKSIAFIALFLFLFITFLLLGAGSFTANLTVTKAGGGLGIVTALVAFYIGLSMLLASEEKSIVTLPLGVF</sequence>
<protein>
    <recommendedName>
        <fullName evidence="9">Gpr1 family protein</fullName>
    </recommendedName>
</protein>
<name>A0A0C2X272_AMAMK</name>
<organism evidence="7 8">
    <name type="scientific">Amanita muscaria (strain Koide BX008)</name>
    <dbReference type="NCBI Taxonomy" id="946122"/>
    <lineage>
        <taxon>Eukaryota</taxon>
        <taxon>Fungi</taxon>
        <taxon>Dikarya</taxon>
        <taxon>Basidiomycota</taxon>
        <taxon>Agaricomycotina</taxon>
        <taxon>Agaricomycetes</taxon>
        <taxon>Agaricomycetidae</taxon>
        <taxon>Agaricales</taxon>
        <taxon>Pluteineae</taxon>
        <taxon>Amanitaceae</taxon>
        <taxon>Amanita</taxon>
    </lineage>
</organism>
<evidence type="ECO:0000256" key="4">
    <source>
        <dbReference type="ARBA" id="ARBA00022989"/>
    </source>
</evidence>
<feature type="transmembrane region" description="Helical" evidence="6">
    <location>
        <begin position="111"/>
        <end position="132"/>
    </location>
</feature>
<comment type="similarity">
    <text evidence="2">Belongs to the acetate uptake transporter (AceTr) (TC 2.A.96) family.</text>
</comment>
<reference evidence="7 8" key="1">
    <citation type="submission" date="2014-04" db="EMBL/GenBank/DDBJ databases">
        <title>Evolutionary Origins and Diversification of the Mycorrhizal Mutualists.</title>
        <authorList>
            <consortium name="DOE Joint Genome Institute"/>
            <consortium name="Mycorrhizal Genomics Consortium"/>
            <person name="Kohler A."/>
            <person name="Kuo A."/>
            <person name="Nagy L.G."/>
            <person name="Floudas D."/>
            <person name="Copeland A."/>
            <person name="Barry K.W."/>
            <person name="Cichocki N."/>
            <person name="Veneault-Fourrey C."/>
            <person name="LaButti K."/>
            <person name="Lindquist E.A."/>
            <person name="Lipzen A."/>
            <person name="Lundell T."/>
            <person name="Morin E."/>
            <person name="Murat C."/>
            <person name="Riley R."/>
            <person name="Ohm R."/>
            <person name="Sun H."/>
            <person name="Tunlid A."/>
            <person name="Henrissat B."/>
            <person name="Grigoriev I.V."/>
            <person name="Hibbett D.S."/>
            <person name="Martin F."/>
        </authorList>
    </citation>
    <scope>NUCLEOTIDE SEQUENCE [LARGE SCALE GENOMIC DNA]</scope>
    <source>
        <strain evidence="7 8">Koide BX008</strain>
    </source>
</reference>
<dbReference type="GO" id="GO:0015123">
    <property type="term" value="F:acetate transmembrane transporter activity"/>
    <property type="evidence" value="ECO:0007669"/>
    <property type="project" value="TreeGrafter"/>
</dbReference>
<dbReference type="EMBL" id="KN818266">
    <property type="protein sequence ID" value="KIL62813.1"/>
    <property type="molecule type" value="Genomic_DNA"/>
</dbReference>
<feature type="transmembrane region" description="Helical" evidence="6">
    <location>
        <begin position="18"/>
        <end position="36"/>
    </location>
</feature>
<accession>A0A0C2X272</accession>
<dbReference type="Proteomes" id="UP000054549">
    <property type="component" value="Unassembled WGS sequence"/>
</dbReference>
<dbReference type="AlphaFoldDB" id="A0A0C2X272"/>
<keyword evidence="3 6" id="KW-0812">Transmembrane</keyword>
<proteinExistence type="inferred from homology"/>
<evidence type="ECO:0008006" key="9">
    <source>
        <dbReference type="Google" id="ProtNLM"/>
    </source>
</evidence>
<dbReference type="OrthoDB" id="3648309at2759"/>
<evidence type="ECO:0000256" key="1">
    <source>
        <dbReference type="ARBA" id="ARBA00004141"/>
    </source>
</evidence>
<evidence type="ECO:0000256" key="5">
    <source>
        <dbReference type="ARBA" id="ARBA00023136"/>
    </source>
</evidence>
<dbReference type="Pfam" id="PF01184">
    <property type="entry name" value="Gpr1_Fun34_YaaH"/>
    <property type="match status" value="1"/>
</dbReference>
<evidence type="ECO:0000313" key="7">
    <source>
        <dbReference type="EMBL" id="KIL62813.1"/>
    </source>
</evidence>
<feature type="transmembrane region" description="Helical" evidence="6">
    <location>
        <begin position="48"/>
        <end position="67"/>
    </location>
</feature>
<keyword evidence="8" id="KW-1185">Reference proteome</keyword>
<gene>
    <name evidence="7" type="ORF">M378DRAFT_165276</name>
</gene>
<dbReference type="STRING" id="946122.A0A0C2X272"/>
<evidence type="ECO:0000256" key="6">
    <source>
        <dbReference type="SAM" id="Phobius"/>
    </source>
</evidence>